<evidence type="ECO:0000313" key="3">
    <source>
        <dbReference type="Proteomes" id="UP000799438"/>
    </source>
</evidence>
<feature type="transmembrane region" description="Helical" evidence="1">
    <location>
        <begin position="56"/>
        <end position="81"/>
    </location>
</feature>
<name>A0A6A6B320_9PEZI</name>
<sequence>MSFGEYASYCRYCNVIVIVIEGGCHLLRVRCVVLGVGVWAAGGGGGGRYIGGCGPFFFCFVFGLRLPFCFFAFCLLAGWLAGWRWVLC</sequence>
<evidence type="ECO:0000313" key="2">
    <source>
        <dbReference type="EMBL" id="KAF2138612.1"/>
    </source>
</evidence>
<dbReference type="RefSeq" id="XP_033394325.1">
    <property type="nucleotide sequence ID" value="XM_033547288.1"/>
</dbReference>
<organism evidence="2 3">
    <name type="scientific">Aplosporella prunicola CBS 121167</name>
    <dbReference type="NCBI Taxonomy" id="1176127"/>
    <lineage>
        <taxon>Eukaryota</taxon>
        <taxon>Fungi</taxon>
        <taxon>Dikarya</taxon>
        <taxon>Ascomycota</taxon>
        <taxon>Pezizomycotina</taxon>
        <taxon>Dothideomycetes</taxon>
        <taxon>Dothideomycetes incertae sedis</taxon>
        <taxon>Botryosphaeriales</taxon>
        <taxon>Aplosporellaceae</taxon>
        <taxon>Aplosporella</taxon>
    </lineage>
</organism>
<proteinExistence type="predicted"/>
<reference evidence="2" key="1">
    <citation type="journal article" date="2020" name="Stud. Mycol.">
        <title>101 Dothideomycetes genomes: a test case for predicting lifestyles and emergence of pathogens.</title>
        <authorList>
            <person name="Haridas S."/>
            <person name="Albert R."/>
            <person name="Binder M."/>
            <person name="Bloem J."/>
            <person name="Labutti K."/>
            <person name="Salamov A."/>
            <person name="Andreopoulos B."/>
            <person name="Baker S."/>
            <person name="Barry K."/>
            <person name="Bills G."/>
            <person name="Bluhm B."/>
            <person name="Cannon C."/>
            <person name="Castanera R."/>
            <person name="Culley D."/>
            <person name="Daum C."/>
            <person name="Ezra D."/>
            <person name="Gonzalez J."/>
            <person name="Henrissat B."/>
            <person name="Kuo A."/>
            <person name="Liang C."/>
            <person name="Lipzen A."/>
            <person name="Lutzoni F."/>
            <person name="Magnuson J."/>
            <person name="Mondo S."/>
            <person name="Nolan M."/>
            <person name="Ohm R."/>
            <person name="Pangilinan J."/>
            <person name="Park H.-J."/>
            <person name="Ramirez L."/>
            <person name="Alfaro M."/>
            <person name="Sun H."/>
            <person name="Tritt A."/>
            <person name="Yoshinaga Y."/>
            <person name="Zwiers L.-H."/>
            <person name="Turgeon B."/>
            <person name="Goodwin S."/>
            <person name="Spatafora J."/>
            <person name="Crous P."/>
            <person name="Grigoriev I."/>
        </authorList>
    </citation>
    <scope>NUCLEOTIDE SEQUENCE</scope>
    <source>
        <strain evidence="2">CBS 121167</strain>
    </source>
</reference>
<keyword evidence="1" id="KW-0812">Transmembrane</keyword>
<gene>
    <name evidence="2" type="ORF">K452DRAFT_89179</name>
</gene>
<dbReference type="Proteomes" id="UP000799438">
    <property type="component" value="Unassembled WGS sequence"/>
</dbReference>
<dbReference type="GeneID" id="54304795"/>
<protein>
    <submittedName>
        <fullName evidence="2">Uncharacterized protein</fullName>
    </submittedName>
</protein>
<keyword evidence="1" id="KW-0472">Membrane</keyword>
<dbReference type="AlphaFoldDB" id="A0A6A6B320"/>
<keyword evidence="1" id="KW-1133">Transmembrane helix</keyword>
<dbReference type="EMBL" id="ML995496">
    <property type="protein sequence ID" value="KAF2138612.1"/>
    <property type="molecule type" value="Genomic_DNA"/>
</dbReference>
<accession>A0A6A6B320</accession>
<keyword evidence="3" id="KW-1185">Reference proteome</keyword>
<evidence type="ECO:0000256" key="1">
    <source>
        <dbReference type="SAM" id="Phobius"/>
    </source>
</evidence>